<comment type="caution">
    <text evidence="2">The sequence shown here is derived from an EMBL/GenBank/DDBJ whole genome shotgun (WGS) entry which is preliminary data.</text>
</comment>
<reference evidence="2 3" key="1">
    <citation type="submission" date="2017-08" db="EMBL/GenBank/DDBJ databases">
        <title>Infants hospitalized years apart are colonized by the same room-sourced microbial strains.</title>
        <authorList>
            <person name="Brooks B."/>
            <person name="Olm M.R."/>
            <person name="Firek B.A."/>
            <person name="Baker R."/>
            <person name="Thomas B.C."/>
            <person name="Morowitz M.J."/>
            <person name="Banfield J.F."/>
        </authorList>
    </citation>
    <scope>NUCLEOTIDE SEQUENCE [LARGE SCALE GENOMIC DNA]</scope>
    <source>
        <strain evidence="2">S2_003_000_R2_14</strain>
    </source>
</reference>
<gene>
    <name evidence="2" type="ORF">DI536_27885</name>
</gene>
<dbReference type="InterPro" id="IPR025992">
    <property type="entry name" value="Haem-bd"/>
</dbReference>
<proteinExistence type="predicted"/>
<dbReference type="AlphaFoldDB" id="A0A2W5T386"/>
<organism evidence="2 3">
    <name type="scientific">Archangium gephyra</name>
    <dbReference type="NCBI Taxonomy" id="48"/>
    <lineage>
        <taxon>Bacteria</taxon>
        <taxon>Pseudomonadati</taxon>
        <taxon>Myxococcota</taxon>
        <taxon>Myxococcia</taxon>
        <taxon>Myxococcales</taxon>
        <taxon>Cystobacterineae</taxon>
        <taxon>Archangiaceae</taxon>
        <taxon>Archangium</taxon>
    </lineage>
</organism>
<dbReference type="Pfam" id="PF14376">
    <property type="entry name" value="Haem_bd"/>
    <property type="match status" value="1"/>
</dbReference>
<evidence type="ECO:0000313" key="2">
    <source>
        <dbReference type="EMBL" id="PZR07343.1"/>
    </source>
</evidence>
<name>A0A2W5T386_9BACT</name>
<sequence>MLKVLLGLAVALLAIQLIRPEKTNPPITREVEAPAEVKVLLERACYDCHSNETKWPWYSNVAPVSWLVAHHVDEGRRELNFSEWDAYDDKRRAHKLEETEEMISRGEMPEALYVLGHREAKLTDAEKKLLIDWARLR</sequence>
<evidence type="ECO:0000313" key="3">
    <source>
        <dbReference type="Proteomes" id="UP000249061"/>
    </source>
</evidence>
<protein>
    <submittedName>
        <fullName evidence="2">Heme-binding protein</fullName>
    </submittedName>
</protein>
<feature type="domain" description="Haem-binding" evidence="1">
    <location>
        <begin position="9"/>
        <end position="137"/>
    </location>
</feature>
<dbReference type="SMART" id="SM01235">
    <property type="entry name" value="Haem_bd"/>
    <property type="match status" value="1"/>
</dbReference>
<dbReference type="EMBL" id="QFQP01000032">
    <property type="protein sequence ID" value="PZR07343.1"/>
    <property type="molecule type" value="Genomic_DNA"/>
</dbReference>
<dbReference type="Proteomes" id="UP000249061">
    <property type="component" value="Unassembled WGS sequence"/>
</dbReference>
<evidence type="ECO:0000259" key="1">
    <source>
        <dbReference type="SMART" id="SM01235"/>
    </source>
</evidence>
<accession>A0A2W5T386</accession>